<dbReference type="InterPro" id="IPR011022">
    <property type="entry name" value="Arrestin_C-like"/>
</dbReference>
<dbReference type="SUPFAM" id="SSF81296">
    <property type="entry name" value="E set domains"/>
    <property type="match status" value="2"/>
</dbReference>
<evidence type="ECO:0000313" key="3">
    <source>
        <dbReference type="EMBL" id="KAF1749334.1"/>
    </source>
</evidence>
<dbReference type="GeneID" id="9817018"/>
<feature type="domain" description="Arrestin C-terminal-like" evidence="2">
    <location>
        <begin position="164"/>
        <end position="303"/>
    </location>
</feature>
<dbReference type="Gene3D" id="2.60.40.640">
    <property type="match status" value="2"/>
</dbReference>
<proteinExistence type="inferred from homology"/>
<dbReference type="EMBL" id="WUAV01000006">
    <property type="protein sequence ID" value="KAF1749334.1"/>
    <property type="molecule type" value="Genomic_DNA"/>
</dbReference>
<dbReference type="RefSeq" id="XP_003105587.2">
    <property type="nucleotide sequence ID" value="XM_003105539.2"/>
</dbReference>
<dbReference type="PANTHER" id="PTHR11188">
    <property type="entry name" value="ARRESTIN DOMAIN CONTAINING PROTEIN"/>
    <property type="match status" value="1"/>
</dbReference>
<dbReference type="PANTHER" id="PTHR11188:SF67">
    <property type="entry name" value="ARRESTIN C-TERMINAL-LIKE DOMAIN-CONTAINING PROTEIN"/>
    <property type="match status" value="1"/>
</dbReference>
<reference evidence="3 4" key="1">
    <citation type="submission" date="2019-12" db="EMBL/GenBank/DDBJ databases">
        <title>Chromosome-level assembly of the Caenorhabditis remanei genome.</title>
        <authorList>
            <person name="Teterina A.A."/>
            <person name="Willis J.H."/>
            <person name="Phillips P.C."/>
        </authorList>
    </citation>
    <scope>NUCLEOTIDE SEQUENCE [LARGE SCALE GENOMIC DNA]</scope>
    <source>
        <strain evidence="3 4">PX506</strain>
        <tissue evidence="3">Whole organism</tissue>
    </source>
</reference>
<dbReference type="AlphaFoldDB" id="A0A6A5G404"/>
<dbReference type="CTD" id="9817018"/>
<dbReference type="KEGG" id="crq:GCK72_025801"/>
<protein>
    <recommendedName>
        <fullName evidence="2">Arrestin C-terminal-like domain-containing protein</fullName>
    </recommendedName>
</protein>
<dbReference type="SMART" id="SM01017">
    <property type="entry name" value="Arrestin_C"/>
    <property type="match status" value="1"/>
</dbReference>
<dbReference type="InterPro" id="IPR014756">
    <property type="entry name" value="Ig_E-set"/>
</dbReference>
<dbReference type="GO" id="GO:0005737">
    <property type="term" value="C:cytoplasm"/>
    <property type="evidence" value="ECO:0007669"/>
    <property type="project" value="TreeGrafter"/>
</dbReference>
<dbReference type="Pfam" id="PF02752">
    <property type="entry name" value="Arrestin_C"/>
    <property type="match status" value="1"/>
</dbReference>
<evidence type="ECO:0000259" key="2">
    <source>
        <dbReference type="SMART" id="SM01017"/>
    </source>
</evidence>
<evidence type="ECO:0000313" key="4">
    <source>
        <dbReference type="Proteomes" id="UP000483820"/>
    </source>
</evidence>
<sequence>MESIDIVFDNPKYYKPGDQVSGNVILITSADIKAHHLKIRIHGVAKTNWTKYSKNDNVTYGAIMDYIKMDTIVWSGDNQNNKLPAGPHVFPFLFRIPANALPNYEGRYGHVRYKISVELARPLKFSIKKTANFRVVPNVDISRFSLSSTKVSRRDVKDIGAFFKNGLVTLTVTIPNKPYIVGENLPITINIDNASTKPANCVRVELHQHSHFTGSTSWKLSGSNELCQKNEMDTVLEKRKKIEVLPKSRGFEELRIKIPRVSQTFQSSIITVHYFLSVMLGTDTLLNNTLHCEFPIIISTVPITSTPVTPLRSARSASQPPPYSVLPPILSNVESYYHPPTYEEALIA</sequence>
<gene>
    <name evidence="3" type="ORF">GCK72_025801</name>
</gene>
<evidence type="ECO:0000256" key="1">
    <source>
        <dbReference type="ARBA" id="ARBA00005298"/>
    </source>
</evidence>
<comment type="caution">
    <text evidence="3">The sequence shown here is derived from an EMBL/GenBank/DDBJ whole genome shotgun (WGS) entry which is preliminary data.</text>
</comment>
<dbReference type="GO" id="GO:0015031">
    <property type="term" value="P:protein transport"/>
    <property type="evidence" value="ECO:0007669"/>
    <property type="project" value="TreeGrafter"/>
</dbReference>
<accession>A0A6A5G404</accession>
<dbReference type="InterPro" id="IPR014752">
    <property type="entry name" value="Arrestin-like_C"/>
</dbReference>
<dbReference type="Pfam" id="PF00339">
    <property type="entry name" value="Arrestin_N"/>
    <property type="match status" value="1"/>
</dbReference>
<dbReference type="InterPro" id="IPR050357">
    <property type="entry name" value="Arrestin_domain-protein"/>
</dbReference>
<dbReference type="InterPro" id="IPR011021">
    <property type="entry name" value="Arrestin-like_N"/>
</dbReference>
<name>A0A6A5G404_CAERE</name>
<dbReference type="Proteomes" id="UP000483820">
    <property type="component" value="Chromosome X"/>
</dbReference>
<comment type="similarity">
    <text evidence="1">Belongs to the arrestin family.</text>
</comment>
<organism evidence="3 4">
    <name type="scientific">Caenorhabditis remanei</name>
    <name type="common">Caenorhabditis vulgaris</name>
    <dbReference type="NCBI Taxonomy" id="31234"/>
    <lineage>
        <taxon>Eukaryota</taxon>
        <taxon>Metazoa</taxon>
        <taxon>Ecdysozoa</taxon>
        <taxon>Nematoda</taxon>
        <taxon>Chromadorea</taxon>
        <taxon>Rhabditida</taxon>
        <taxon>Rhabditina</taxon>
        <taxon>Rhabditomorpha</taxon>
        <taxon>Rhabditoidea</taxon>
        <taxon>Rhabditidae</taxon>
        <taxon>Peloderinae</taxon>
        <taxon>Caenorhabditis</taxon>
    </lineage>
</organism>